<organism evidence="15 16">
    <name type="scientific">Sinorhizobium glycinis</name>
    <dbReference type="NCBI Taxonomy" id="1472378"/>
    <lineage>
        <taxon>Bacteria</taxon>
        <taxon>Pseudomonadati</taxon>
        <taxon>Pseudomonadota</taxon>
        <taxon>Alphaproteobacteria</taxon>
        <taxon>Hyphomicrobiales</taxon>
        <taxon>Rhizobiaceae</taxon>
        <taxon>Sinorhizobium/Ensifer group</taxon>
        <taxon>Sinorhizobium</taxon>
    </lineage>
</organism>
<dbReference type="HAMAP" id="MF_01498">
    <property type="entry name" value="RadA_bact"/>
    <property type="match status" value="1"/>
</dbReference>
<dbReference type="EMBL" id="LPUX01000053">
    <property type="protein sequence ID" value="OAP40598.1"/>
    <property type="molecule type" value="Genomic_DNA"/>
</dbReference>
<reference evidence="15 16" key="1">
    <citation type="journal article" date="2016" name="Int. J. Syst. Evol. Microbiol.">
        <title>Ensifer glycinis sp. nov., an novel rhizobial species associated with Glycine spp.</title>
        <authorList>
            <person name="Yan H."/>
            <person name="Yan J."/>
            <person name="Sui X.H."/>
            <person name="Wang E.T."/>
            <person name="Chen W.X."/>
            <person name="Zhang X.X."/>
            <person name="Chen W.F."/>
        </authorList>
    </citation>
    <scope>NUCLEOTIDE SEQUENCE [LARGE SCALE GENOMIC DNA]</scope>
    <source>
        <strain evidence="15 16">CCBAU 23380</strain>
    </source>
</reference>
<dbReference type="InterPro" id="IPR020588">
    <property type="entry name" value="RecA_ATP-bd"/>
</dbReference>
<dbReference type="Pfam" id="PF13481">
    <property type="entry name" value="AAA_25"/>
    <property type="match status" value="1"/>
</dbReference>
<keyword evidence="2 11" id="KW-0547">Nucleotide-binding</keyword>
<dbReference type="InterPro" id="IPR027417">
    <property type="entry name" value="P-loop_NTPase"/>
</dbReference>
<evidence type="ECO:0000256" key="1">
    <source>
        <dbReference type="ARBA" id="ARBA00022723"/>
    </source>
</evidence>
<evidence type="ECO:0000256" key="11">
    <source>
        <dbReference type="HAMAP-Rule" id="MF_01498"/>
    </source>
</evidence>
<comment type="caution">
    <text evidence="15">The sequence shown here is derived from an EMBL/GenBank/DDBJ whole genome shotgun (WGS) entry which is preliminary data.</text>
</comment>
<dbReference type="GO" id="GO:0140664">
    <property type="term" value="F:ATP-dependent DNA damage sensor activity"/>
    <property type="evidence" value="ECO:0007669"/>
    <property type="project" value="InterPro"/>
</dbReference>
<keyword evidence="4 13" id="KW-0863">Zinc-finger</keyword>
<dbReference type="Pfam" id="PF18073">
    <property type="entry name" value="Zn_ribbon_LapB"/>
    <property type="match status" value="1"/>
</dbReference>
<evidence type="ECO:0000256" key="7">
    <source>
        <dbReference type="ARBA" id="ARBA00022840"/>
    </source>
</evidence>
<dbReference type="InterPro" id="IPR003593">
    <property type="entry name" value="AAA+_ATPase"/>
</dbReference>
<evidence type="ECO:0000256" key="4">
    <source>
        <dbReference type="ARBA" id="ARBA00022771"/>
    </source>
</evidence>
<comment type="similarity">
    <text evidence="11 13">Belongs to the RecA family. RadA subfamily.</text>
</comment>
<dbReference type="AlphaFoldDB" id="A0A178XZ54"/>
<dbReference type="InterPro" id="IPR014721">
    <property type="entry name" value="Ribsml_uS5_D2-typ_fold_subgr"/>
</dbReference>
<dbReference type="PANTHER" id="PTHR32472">
    <property type="entry name" value="DNA REPAIR PROTEIN RADA"/>
    <property type="match status" value="1"/>
</dbReference>
<evidence type="ECO:0000256" key="10">
    <source>
        <dbReference type="ARBA" id="ARBA00023204"/>
    </source>
</evidence>
<dbReference type="STRING" id="1472378.AU381_01420"/>
<accession>A0A178XZ54</accession>
<evidence type="ECO:0000256" key="6">
    <source>
        <dbReference type="ARBA" id="ARBA00022833"/>
    </source>
</evidence>
<sequence>MAKTRTQFVCQNCGTVHSRWAGKCDGCGEWNTIIEEDPTGGIGGGPTRAPKKGRPVALTTLSGDIEDAPRIETGISELDRVTGGGFVRGSALLVGGDPGIGKSTVLMQAAAALSRRKHRVIYVSGEEAVAQVRLRAQRLGAAESDVLLAAETNVEDILATLAEGKRPDLVIIDSIQTLWSDTVDSAPGTVTQVRTGVQAMIRFAKQTGTAVVLVGHVTKEGQIAGPRVVEHMVDAVLYFEGDRGHHYRILRTVKNRFGPTDEIGVFEMSDRGLREVANPSELFLGERNEKSPGAAVFAGMEGTRPLLVEVQALVAPTSLGTPRRAVVGWDSARLSMILAVLEAHCGVRLGQHDVYLNVAGGYRISEPAADLAVASALVSSLAGLALPADCVYFGEVSLSGAVRPVSHTGQRLKEAEKLGFSQAVLPSATADLPRSGNGRWSEMESLPDLVARIAGSRRALQQADEAE</sequence>
<keyword evidence="1 11" id="KW-0479">Metal-binding</keyword>
<dbReference type="GO" id="GO:0005524">
    <property type="term" value="F:ATP binding"/>
    <property type="evidence" value="ECO:0007669"/>
    <property type="project" value="UniProtKB-UniRule"/>
</dbReference>
<feature type="domain" description="RecA family profile 1" evidence="14">
    <location>
        <begin position="67"/>
        <end position="217"/>
    </location>
</feature>
<dbReference type="SUPFAM" id="SSF52540">
    <property type="entry name" value="P-loop containing nucleoside triphosphate hydrolases"/>
    <property type="match status" value="1"/>
</dbReference>
<evidence type="ECO:0000256" key="9">
    <source>
        <dbReference type="ARBA" id="ARBA00023125"/>
    </source>
</evidence>
<evidence type="ECO:0000256" key="5">
    <source>
        <dbReference type="ARBA" id="ARBA00022801"/>
    </source>
</evidence>
<gene>
    <name evidence="11" type="primary">radA</name>
    <name evidence="15" type="ORF">AU381_01420</name>
</gene>
<keyword evidence="7 11" id="KW-0067">ATP-binding</keyword>
<evidence type="ECO:0000259" key="14">
    <source>
        <dbReference type="PROSITE" id="PS50162"/>
    </source>
</evidence>
<dbReference type="Pfam" id="PF13541">
    <property type="entry name" value="ChlI"/>
    <property type="match status" value="1"/>
</dbReference>
<dbReference type="NCBIfam" id="TIGR00416">
    <property type="entry name" value="sms"/>
    <property type="match status" value="1"/>
</dbReference>
<dbReference type="GO" id="GO:0000725">
    <property type="term" value="P:recombinational repair"/>
    <property type="evidence" value="ECO:0007669"/>
    <property type="project" value="UniProtKB-UniRule"/>
</dbReference>
<dbReference type="SMART" id="SM00382">
    <property type="entry name" value="AAA"/>
    <property type="match status" value="1"/>
</dbReference>
<name>A0A178XZ54_9HYPH</name>
<dbReference type="GO" id="GO:0003684">
    <property type="term" value="F:damaged DNA binding"/>
    <property type="evidence" value="ECO:0007669"/>
    <property type="project" value="InterPro"/>
</dbReference>
<feature type="region of interest" description="Lon-protease-like" evidence="11">
    <location>
        <begin position="353"/>
        <end position="467"/>
    </location>
</feature>
<evidence type="ECO:0000313" key="15">
    <source>
        <dbReference type="EMBL" id="OAP40598.1"/>
    </source>
</evidence>
<keyword evidence="3 11" id="KW-0227">DNA damage</keyword>
<evidence type="ECO:0000256" key="13">
    <source>
        <dbReference type="RuleBase" id="RU003555"/>
    </source>
</evidence>
<dbReference type="InterPro" id="IPR020568">
    <property type="entry name" value="Ribosomal_Su5_D2-typ_SF"/>
</dbReference>
<dbReference type="Gene3D" id="3.30.230.10">
    <property type="match status" value="1"/>
</dbReference>
<dbReference type="PRINTS" id="PR01874">
    <property type="entry name" value="DNAREPAIRADA"/>
</dbReference>
<comment type="function">
    <text evidence="11">Plays a role in repairing double-strand DNA breaks, probably involving stabilizing or processing branched DNA or blocked replication forks.</text>
</comment>
<keyword evidence="9 11" id="KW-0238">DNA-binding</keyword>
<dbReference type="GO" id="GO:0008270">
    <property type="term" value="F:zinc ion binding"/>
    <property type="evidence" value="ECO:0007669"/>
    <property type="project" value="UniProtKB-KW"/>
</dbReference>
<comment type="domain">
    <text evidence="11">The middle region has homology to RecA with ATPase motifs including the RadA KNRFG motif, while the C-terminus is homologous to Lon protease.</text>
</comment>
<dbReference type="Proteomes" id="UP000094025">
    <property type="component" value="Unassembled WGS sequence"/>
</dbReference>
<dbReference type="CDD" id="cd01121">
    <property type="entry name" value="RadA_SMS_N"/>
    <property type="match status" value="1"/>
</dbReference>
<keyword evidence="5" id="KW-0378">Hydrolase</keyword>
<feature type="binding site" evidence="11">
    <location>
        <begin position="96"/>
        <end position="103"/>
    </location>
    <ligand>
        <name>ATP</name>
        <dbReference type="ChEBI" id="CHEBI:30616"/>
    </ligand>
</feature>
<evidence type="ECO:0000256" key="12">
    <source>
        <dbReference type="NCBIfam" id="TIGR00416"/>
    </source>
</evidence>
<dbReference type="RefSeq" id="WP_064240906.1">
    <property type="nucleotide sequence ID" value="NZ_LPUX01000053.1"/>
</dbReference>
<proteinExistence type="inferred from homology"/>
<dbReference type="Gene3D" id="3.40.50.300">
    <property type="entry name" value="P-loop containing nucleotide triphosphate hydrolases"/>
    <property type="match status" value="1"/>
</dbReference>
<evidence type="ECO:0000313" key="16">
    <source>
        <dbReference type="Proteomes" id="UP000094025"/>
    </source>
</evidence>
<evidence type="ECO:0000256" key="8">
    <source>
        <dbReference type="ARBA" id="ARBA00023016"/>
    </source>
</evidence>
<keyword evidence="16" id="KW-1185">Reference proteome</keyword>
<dbReference type="PANTHER" id="PTHR32472:SF10">
    <property type="entry name" value="DNA REPAIR PROTEIN RADA-LIKE PROTEIN"/>
    <property type="match status" value="1"/>
</dbReference>
<dbReference type="InterPro" id="IPR004504">
    <property type="entry name" value="DNA_repair_RadA"/>
</dbReference>
<evidence type="ECO:0000256" key="2">
    <source>
        <dbReference type="ARBA" id="ARBA00022741"/>
    </source>
</evidence>
<keyword evidence="8 11" id="KW-0346">Stress response</keyword>
<dbReference type="SUPFAM" id="SSF54211">
    <property type="entry name" value="Ribosomal protein S5 domain 2-like"/>
    <property type="match status" value="1"/>
</dbReference>
<keyword evidence="10 11" id="KW-0234">DNA repair</keyword>
<comment type="function">
    <text evidence="13">DNA-dependent ATPase involved in processing of recombination intermediates, plays a role in repairing DNA breaks. Stimulates the branch migration of RecA-mediated strand transfer reactions, allowing the 3' invading strand to extend heteroduplex DNA faster. Binds ssDNA in the presence of ADP but not other nucleotides, has ATPase activity that is stimulated by ssDNA and various branched DNA structures, but inhibited by SSB. Does not have RecA's homology-searching function.</text>
</comment>
<evidence type="ECO:0000256" key="3">
    <source>
        <dbReference type="ARBA" id="ARBA00022763"/>
    </source>
</evidence>
<protein>
    <recommendedName>
        <fullName evidence="11 12">DNA repair protein RadA</fullName>
    </recommendedName>
</protein>
<dbReference type="GO" id="GO:0005829">
    <property type="term" value="C:cytosol"/>
    <property type="evidence" value="ECO:0007669"/>
    <property type="project" value="TreeGrafter"/>
</dbReference>
<dbReference type="FunFam" id="3.40.50.300:FF:000050">
    <property type="entry name" value="DNA repair protein RadA"/>
    <property type="match status" value="1"/>
</dbReference>
<dbReference type="OrthoDB" id="9803906at2"/>
<feature type="short sequence motif" description="RadA KNRFG motif" evidence="11">
    <location>
        <begin position="254"/>
        <end position="258"/>
    </location>
</feature>
<dbReference type="InterPro" id="IPR041166">
    <property type="entry name" value="Rubredoxin_2"/>
</dbReference>
<dbReference type="GO" id="GO:0016787">
    <property type="term" value="F:hydrolase activity"/>
    <property type="evidence" value="ECO:0007669"/>
    <property type="project" value="UniProtKB-KW"/>
</dbReference>
<dbReference type="PROSITE" id="PS50162">
    <property type="entry name" value="RECA_2"/>
    <property type="match status" value="1"/>
</dbReference>
<keyword evidence="6 13" id="KW-0862">Zinc</keyword>